<organism evidence="1 2">
    <name type="scientific">Rufibacter radiotolerans</name>
    <dbReference type="NCBI Taxonomy" id="1379910"/>
    <lineage>
        <taxon>Bacteria</taxon>
        <taxon>Pseudomonadati</taxon>
        <taxon>Bacteroidota</taxon>
        <taxon>Cytophagia</taxon>
        <taxon>Cytophagales</taxon>
        <taxon>Hymenobacteraceae</taxon>
        <taxon>Rufibacter</taxon>
    </lineage>
</organism>
<dbReference type="Proteomes" id="UP000036458">
    <property type="component" value="Chromosome"/>
</dbReference>
<reference evidence="1 2" key="1">
    <citation type="submission" date="2015-01" db="EMBL/GenBank/DDBJ databases">
        <title>Rufibacter sp./DG31D/ whole genome sequencing.</title>
        <authorList>
            <person name="Kim M.K."/>
            <person name="Srinivasan S."/>
            <person name="Lee J.-J."/>
        </authorList>
    </citation>
    <scope>NUCLEOTIDE SEQUENCE [LARGE SCALE GENOMIC DNA]</scope>
    <source>
        <strain evidence="1 2">DG31D</strain>
    </source>
</reference>
<dbReference type="PATRIC" id="fig|1379910.4.peg.2961"/>
<dbReference type="STRING" id="1379910.TH63_13630"/>
<accession>A0A0H4VRL7</accession>
<sequence length="63" mass="7140">MGIWSTRLRIVDFSYRKAGLAIWHLVSALEKVQLQSENEEILVGLALEVGDNSVCMRFSMRAT</sequence>
<dbReference type="EMBL" id="CP010777">
    <property type="protein sequence ID" value="AKQ46429.1"/>
    <property type="molecule type" value="Genomic_DNA"/>
</dbReference>
<evidence type="ECO:0000313" key="1">
    <source>
        <dbReference type="EMBL" id="AKQ46429.1"/>
    </source>
</evidence>
<protein>
    <submittedName>
        <fullName evidence="1">Uncharacterized protein</fullName>
    </submittedName>
</protein>
<gene>
    <name evidence="1" type="ORF">TH63_13630</name>
</gene>
<name>A0A0H4VRL7_9BACT</name>
<dbReference type="KEGG" id="ruf:TH63_13630"/>
<dbReference type="AlphaFoldDB" id="A0A0H4VRL7"/>
<proteinExistence type="predicted"/>
<keyword evidence="2" id="KW-1185">Reference proteome</keyword>
<evidence type="ECO:0000313" key="2">
    <source>
        <dbReference type="Proteomes" id="UP000036458"/>
    </source>
</evidence>